<dbReference type="PANTHER" id="PTHR43848">
    <property type="entry name" value="PUTRESCINE TRANSPORT SYSTEM PERMEASE PROTEIN POTI"/>
    <property type="match status" value="1"/>
</dbReference>
<name>A0AAQ1MAW9_9FIRM</name>
<evidence type="ECO:0000256" key="8">
    <source>
        <dbReference type="RuleBase" id="RU363032"/>
    </source>
</evidence>
<dbReference type="GO" id="GO:0055085">
    <property type="term" value="P:transmembrane transport"/>
    <property type="evidence" value="ECO:0007669"/>
    <property type="project" value="InterPro"/>
</dbReference>
<evidence type="ECO:0000256" key="2">
    <source>
        <dbReference type="ARBA" id="ARBA00007069"/>
    </source>
</evidence>
<keyword evidence="4" id="KW-1003">Cell membrane</keyword>
<dbReference type="AlphaFoldDB" id="A0AAQ1MAW9"/>
<evidence type="ECO:0000256" key="6">
    <source>
        <dbReference type="ARBA" id="ARBA00022989"/>
    </source>
</evidence>
<dbReference type="EMBL" id="FQVY01000001">
    <property type="protein sequence ID" value="SHF63178.1"/>
    <property type="molecule type" value="Genomic_DNA"/>
</dbReference>
<evidence type="ECO:0000256" key="1">
    <source>
        <dbReference type="ARBA" id="ARBA00004651"/>
    </source>
</evidence>
<accession>A0AAQ1MAW9</accession>
<dbReference type="PROSITE" id="PS50928">
    <property type="entry name" value="ABC_TM1"/>
    <property type="match status" value="1"/>
</dbReference>
<dbReference type="InterPro" id="IPR051789">
    <property type="entry name" value="Bact_Polyamine_Transport"/>
</dbReference>
<protein>
    <submittedName>
        <fullName evidence="10">Spermidine/putrescine transport system permease protein</fullName>
    </submittedName>
</protein>
<feature type="transmembrane region" description="Helical" evidence="8">
    <location>
        <begin position="103"/>
        <end position="124"/>
    </location>
</feature>
<gene>
    <name evidence="10" type="ORF">SAMN05444424_0126</name>
</gene>
<dbReference type="InterPro" id="IPR000515">
    <property type="entry name" value="MetI-like"/>
</dbReference>
<feature type="transmembrane region" description="Helical" evidence="8">
    <location>
        <begin position="130"/>
        <end position="149"/>
    </location>
</feature>
<dbReference type="SUPFAM" id="SSF161098">
    <property type="entry name" value="MetI-like"/>
    <property type="match status" value="1"/>
</dbReference>
<evidence type="ECO:0000256" key="5">
    <source>
        <dbReference type="ARBA" id="ARBA00022692"/>
    </source>
</evidence>
<dbReference type="PANTHER" id="PTHR43848:SF2">
    <property type="entry name" value="PUTRESCINE TRANSPORT SYSTEM PERMEASE PROTEIN POTI"/>
    <property type="match status" value="1"/>
</dbReference>
<dbReference type="CDD" id="cd06261">
    <property type="entry name" value="TM_PBP2"/>
    <property type="match status" value="1"/>
</dbReference>
<keyword evidence="5 8" id="KW-0812">Transmembrane</keyword>
<dbReference type="Proteomes" id="UP000184089">
    <property type="component" value="Unassembled WGS sequence"/>
</dbReference>
<feature type="domain" description="ABC transmembrane type-1" evidence="9">
    <location>
        <begin position="64"/>
        <end position="252"/>
    </location>
</feature>
<feature type="transmembrane region" description="Helical" evidence="8">
    <location>
        <begin position="68"/>
        <end position="91"/>
    </location>
</feature>
<keyword evidence="7 8" id="KW-0472">Membrane</keyword>
<dbReference type="Pfam" id="PF00528">
    <property type="entry name" value="BPD_transp_1"/>
    <property type="match status" value="1"/>
</dbReference>
<evidence type="ECO:0000313" key="11">
    <source>
        <dbReference type="Proteomes" id="UP000184089"/>
    </source>
</evidence>
<dbReference type="Gene3D" id="1.10.3720.10">
    <property type="entry name" value="MetI-like"/>
    <property type="match status" value="1"/>
</dbReference>
<evidence type="ECO:0000256" key="3">
    <source>
        <dbReference type="ARBA" id="ARBA00022448"/>
    </source>
</evidence>
<dbReference type="GO" id="GO:0005886">
    <property type="term" value="C:plasma membrane"/>
    <property type="evidence" value="ECO:0007669"/>
    <property type="project" value="UniProtKB-SubCell"/>
</dbReference>
<dbReference type="InterPro" id="IPR035906">
    <property type="entry name" value="MetI-like_sf"/>
</dbReference>
<evidence type="ECO:0000313" key="10">
    <source>
        <dbReference type="EMBL" id="SHF63178.1"/>
    </source>
</evidence>
<comment type="subcellular location">
    <subcellularLocation>
        <location evidence="1 8">Cell membrane</location>
        <topology evidence="1 8">Multi-pass membrane protein</topology>
    </subcellularLocation>
</comment>
<evidence type="ECO:0000259" key="9">
    <source>
        <dbReference type="PROSITE" id="PS50928"/>
    </source>
</evidence>
<comment type="caution">
    <text evidence="10">The sequence shown here is derived from an EMBL/GenBank/DDBJ whole genome shotgun (WGS) entry which is preliminary data.</text>
</comment>
<proteinExistence type="inferred from homology"/>
<sequence length="268" mass="29831">MNNKKKMSFGAKFYMVLVYAFLYLPILVLIVYSFNESKSRAVFSGFTFDWYAKLFHNEAIMSALLNSLVVAVIASVAATAIGTLAAVGINAMGRKMRSLVMNFTYLPVINPEIVIGVSLMLLFVFLRFQFGLTTLIIAHITFDVPYVILNVMPKLRQMDAHQVEAARDLGCNPVQAFFKVVIPEIMPGIMSGFLMALTYSFDDFIISHFVAGPTAQTLPLAIYSMTRKKVSPEINALSAVMFAVILSLLVIYNLISARRERNKGRAGR</sequence>
<organism evidence="10 11">
    <name type="scientific">Bittarella massiliensis</name>
    <name type="common">ex Durand et al. 2017</name>
    <dbReference type="NCBI Taxonomy" id="1720313"/>
    <lineage>
        <taxon>Bacteria</taxon>
        <taxon>Bacillati</taxon>
        <taxon>Bacillota</taxon>
        <taxon>Clostridia</taxon>
        <taxon>Eubacteriales</taxon>
        <taxon>Oscillospiraceae</taxon>
        <taxon>Bittarella (ex Durand et al. 2017)</taxon>
    </lineage>
</organism>
<evidence type="ECO:0000256" key="7">
    <source>
        <dbReference type="ARBA" id="ARBA00023136"/>
    </source>
</evidence>
<feature type="transmembrane region" description="Helical" evidence="8">
    <location>
        <begin position="234"/>
        <end position="255"/>
    </location>
</feature>
<keyword evidence="6 8" id="KW-1133">Transmembrane helix</keyword>
<feature type="transmembrane region" description="Helical" evidence="8">
    <location>
        <begin position="12"/>
        <end position="34"/>
    </location>
</feature>
<comment type="similarity">
    <text evidence="2">Belongs to the binding-protein-dependent transport system permease family. CysTW subfamily.</text>
</comment>
<feature type="transmembrane region" description="Helical" evidence="8">
    <location>
        <begin position="176"/>
        <end position="199"/>
    </location>
</feature>
<keyword evidence="3 8" id="KW-0813">Transport</keyword>
<reference evidence="11" key="1">
    <citation type="submission" date="2016-11" db="EMBL/GenBank/DDBJ databases">
        <authorList>
            <person name="Jaros S."/>
            <person name="Januszkiewicz K."/>
            <person name="Wedrychowicz H."/>
        </authorList>
    </citation>
    <scope>NUCLEOTIDE SEQUENCE [LARGE SCALE GENOMIC DNA]</scope>
    <source>
        <strain evidence="11">DSM 4029</strain>
    </source>
</reference>
<evidence type="ECO:0000256" key="4">
    <source>
        <dbReference type="ARBA" id="ARBA00022475"/>
    </source>
</evidence>